<organism evidence="2">
    <name type="scientific">Serpula lacrymans var. lacrymans (strain S7.3)</name>
    <name type="common">Dry rot fungus</name>
    <dbReference type="NCBI Taxonomy" id="936435"/>
    <lineage>
        <taxon>Eukaryota</taxon>
        <taxon>Fungi</taxon>
        <taxon>Dikarya</taxon>
        <taxon>Basidiomycota</taxon>
        <taxon>Agaricomycotina</taxon>
        <taxon>Agaricomycetes</taxon>
        <taxon>Agaricomycetidae</taxon>
        <taxon>Boletales</taxon>
        <taxon>Coniophorineae</taxon>
        <taxon>Serpulaceae</taxon>
        <taxon>Serpula</taxon>
    </lineage>
</organism>
<name>F8PLS8_SERL3</name>
<evidence type="ECO:0000313" key="1">
    <source>
        <dbReference type="EMBL" id="EGO02560.1"/>
    </source>
</evidence>
<dbReference type="AlphaFoldDB" id="F8PLS8"/>
<sequence>MLLSGTQVTCLVTKSMDEEGIRIVVRTRQRTIQLTWQNEDIKSIFSIELDVTIPICANFANSQRKDLQVFGLYNGAIHLPDGEGGCLKLTITLDRPIGSAAVNRRGTYAMIDNVQAGFSLYRLETGTHAQGYSTKPPQKGLLKQTLPWILVPNSLEVDGGEVEDKKEQSKILWRRIRKDLEKD</sequence>
<dbReference type="STRING" id="936435.F8PLS8"/>
<dbReference type="HOGENOM" id="CLU_1475985_0_0_1"/>
<keyword evidence="2" id="KW-1185">Reference proteome</keyword>
<dbReference type="InParanoid" id="F8PLS8"/>
<proteinExistence type="predicted"/>
<gene>
    <name evidence="1" type="ORF">SERLA73DRAFT_150257</name>
</gene>
<accession>F8PLS8</accession>
<protein>
    <submittedName>
        <fullName evidence="1">Uncharacterized protein</fullName>
    </submittedName>
</protein>
<dbReference type="EMBL" id="GL945476">
    <property type="protein sequence ID" value="EGO02560.1"/>
    <property type="molecule type" value="Genomic_DNA"/>
</dbReference>
<reference evidence="2" key="1">
    <citation type="journal article" date="2011" name="Science">
        <title>The plant cell wall-decomposing machinery underlies the functional diversity of forest fungi.</title>
        <authorList>
            <person name="Eastwood D.C."/>
            <person name="Floudas D."/>
            <person name="Binder M."/>
            <person name="Majcherczyk A."/>
            <person name="Schneider P."/>
            <person name="Aerts A."/>
            <person name="Asiegbu F.O."/>
            <person name="Baker S.E."/>
            <person name="Barry K."/>
            <person name="Bendiksby M."/>
            <person name="Blumentritt M."/>
            <person name="Coutinho P.M."/>
            <person name="Cullen D."/>
            <person name="de Vries R.P."/>
            <person name="Gathman A."/>
            <person name="Goodell B."/>
            <person name="Henrissat B."/>
            <person name="Ihrmark K."/>
            <person name="Kauserud H."/>
            <person name="Kohler A."/>
            <person name="LaButti K."/>
            <person name="Lapidus A."/>
            <person name="Lavin J.L."/>
            <person name="Lee Y.-H."/>
            <person name="Lindquist E."/>
            <person name="Lilly W."/>
            <person name="Lucas S."/>
            <person name="Morin E."/>
            <person name="Murat C."/>
            <person name="Oguiza J.A."/>
            <person name="Park J."/>
            <person name="Pisabarro A.G."/>
            <person name="Riley R."/>
            <person name="Rosling A."/>
            <person name="Salamov A."/>
            <person name="Schmidt O."/>
            <person name="Schmutz J."/>
            <person name="Skrede I."/>
            <person name="Stenlid J."/>
            <person name="Wiebenga A."/>
            <person name="Xie X."/>
            <person name="Kuees U."/>
            <person name="Hibbett D.S."/>
            <person name="Hoffmeister D."/>
            <person name="Hoegberg N."/>
            <person name="Martin F."/>
            <person name="Grigoriev I.V."/>
            <person name="Watkinson S.C."/>
        </authorList>
    </citation>
    <scope>NUCLEOTIDE SEQUENCE [LARGE SCALE GENOMIC DNA]</scope>
    <source>
        <strain evidence="2">strain S7.3</strain>
    </source>
</reference>
<evidence type="ECO:0000313" key="2">
    <source>
        <dbReference type="Proteomes" id="UP000008063"/>
    </source>
</evidence>
<dbReference type="Proteomes" id="UP000008063">
    <property type="component" value="Unassembled WGS sequence"/>
</dbReference>